<name>A0A504Z0C2_FASGI</name>
<keyword evidence="3" id="KW-1185">Reference proteome</keyword>
<proteinExistence type="predicted"/>
<comment type="caution">
    <text evidence="2">The sequence shown here is derived from an EMBL/GenBank/DDBJ whole genome shotgun (WGS) entry which is preliminary data.</text>
</comment>
<dbReference type="EMBL" id="SUNJ01000487">
    <property type="protein sequence ID" value="TPP67622.1"/>
    <property type="molecule type" value="Genomic_DNA"/>
</dbReference>
<gene>
    <name evidence="2" type="ORF">FGIG_10969</name>
</gene>
<evidence type="ECO:0000256" key="1">
    <source>
        <dbReference type="SAM" id="MobiDB-lite"/>
    </source>
</evidence>
<organism evidence="2 3">
    <name type="scientific">Fasciola gigantica</name>
    <name type="common">Giant liver fluke</name>
    <dbReference type="NCBI Taxonomy" id="46835"/>
    <lineage>
        <taxon>Eukaryota</taxon>
        <taxon>Metazoa</taxon>
        <taxon>Spiralia</taxon>
        <taxon>Lophotrochozoa</taxon>
        <taxon>Platyhelminthes</taxon>
        <taxon>Trematoda</taxon>
        <taxon>Digenea</taxon>
        <taxon>Plagiorchiida</taxon>
        <taxon>Echinostomata</taxon>
        <taxon>Echinostomatoidea</taxon>
        <taxon>Fasciolidae</taxon>
        <taxon>Fasciola</taxon>
    </lineage>
</organism>
<dbReference type="AlphaFoldDB" id="A0A504Z0C2"/>
<protein>
    <submittedName>
        <fullName evidence="2">Uncharacterized protein</fullName>
    </submittedName>
</protein>
<evidence type="ECO:0000313" key="3">
    <source>
        <dbReference type="Proteomes" id="UP000316759"/>
    </source>
</evidence>
<reference evidence="2 3" key="1">
    <citation type="submission" date="2019-04" db="EMBL/GenBank/DDBJ databases">
        <title>Annotation for the trematode Fasciola gigantica.</title>
        <authorList>
            <person name="Choi Y.-J."/>
        </authorList>
    </citation>
    <scope>NUCLEOTIDE SEQUENCE [LARGE SCALE GENOMIC DNA]</scope>
    <source>
        <strain evidence="2">Uganda_cow_1</strain>
    </source>
</reference>
<dbReference type="Proteomes" id="UP000316759">
    <property type="component" value="Unassembled WGS sequence"/>
</dbReference>
<feature type="region of interest" description="Disordered" evidence="1">
    <location>
        <begin position="13"/>
        <end position="32"/>
    </location>
</feature>
<dbReference type="STRING" id="46835.A0A504Z0C2"/>
<evidence type="ECO:0000313" key="2">
    <source>
        <dbReference type="EMBL" id="TPP67622.1"/>
    </source>
</evidence>
<accession>A0A504Z0C2</accession>
<sequence>MLHHFPHVVCNGQTDHKPWGPGQASDYSHSRPNYGMIESTPKVMEYQKALEAVWSENDLLRRYQWPCRRFGQYKLRPAYPPIRNVPFQPIPAADKPSTLGQYAMATRALFGLAKSPPT</sequence>